<dbReference type="SUPFAM" id="SSF81923">
    <property type="entry name" value="Double Clp-N motif"/>
    <property type="match status" value="1"/>
</dbReference>
<dbReference type="EMBL" id="JANQAO010000001">
    <property type="protein sequence ID" value="MDM5146820.1"/>
    <property type="molecule type" value="Genomic_DNA"/>
</dbReference>
<accession>A0ABT7QK62</accession>
<gene>
    <name evidence="1" type="ORF">NQX30_00240</name>
</gene>
<comment type="caution">
    <text evidence="1">The sequence shown here is derived from an EMBL/GenBank/DDBJ whole genome shotgun (WGS) entry which is preliminary data.</text>
</comment>
<reference evidence="1" key="2">
    <citation type="journal article" date="2023" name="Microbiome">
        <title>Synthase-selected sorting approach identifies a beta-lactone synthase in a nudibranch symbiotic bacterium.</title>
        <authorList>
            <person name="Dzunkova M."/>
            <person name="La Clair J.J."/>
            <person name="Tyml T."/>
            <person name="Doud D."/>
            <person name="Schulz F."/>
            <person name="Piquer-Esteban S."/>
            <person name="Porcel Sanchis D."/>
            <person name="Osborn A."/>
            <person name="Robinson D."/>
            <person name="Louie K.B."/>
            <person name="Bowen B.P."/>
            <person name="Bowers R.M."/>
            <person name="Lee J."/>
            <person name="Arnau V."/>
            <person name="Diaz-Villanueva W."/>
            <person name="Stepanauskas R."/>
            <person name="Gosliner T."/>
            <person name="Date S.V."/>
            <person name="Northen T.R."/>
            <person name="Cheng J.F."/>
            <person name="Burkart M.D."/>
            <person name="Woyke T."/>
        </authorList>
    </citation>
    <scope>NUCLEOTIDE SEQUENCE</scope>
    <source>
        <strain evidence="1">Df01</strain>
    </source>
</reference>
<organism evidence="1 2">
    <name type="scientific">Candidatus Doriopsillibacter californiensis</name>
    <dbReference type="NCBI Taxonomy" id="2970740"/>
    <lineage>
        <taxon>Bacteria</taxon>
        <taxon>Pseudomonadati</taxon>
        <taxon>Pseudomonadota</taxon>
        <taxon>Gammaproteobacteria</taxon>
        <taxon>Candidatus Tethybacterales</taxon>
        <taxon>Candidatus Persebacteraceae</taxon>
        <taxon>Candidatus Doriopsillibacter</taxon>
    </lineage>
</organism>
<dbReference type="Proteomes" id="UP001168167">
    <property type="component" value="Unassembled WGS sequence"/>
</dbReference>
<sequence>MQDAVGTAQITAPESNHTLLEPSHLLLTMLDGNIELEALLTHAGDNVVRIKRN</sequence>
<evidence type="ECO:0000313" key="1">
    <source>
        <dbReference type="EMBL" id="MDM5146820.1"/>
    </source>
</evidence>
<proteinExistence type="predicted"/>
<reference evidence="1" key="1">
    <citation type="submission" date="2022-08" db="EMBL/GenBank/DDBJ databases">
        <authorList>
            <person name="Dzunkova M."/>
            <person name="La Clair J."/>
            <person name="Tyml T."/>
            <person name="Doud D."/>
            <person name="Schulz F."/>
            <person name="Piquer S."/>
            <person name="Porcel Sanchis D."/>
            <person name="Osborn A."/>
            <person name="Robinson D."/>
            <person name="Louie K.B."/>
            <person name="Bowen B.P."/>
            <person name="Bowers R."/>
            <person name="Lee J."/>
            <person name="Arnau Llombart V."/>
            <person name="Diaz Villanueva W."/>
            <person name="Gosliner T."/>
            <person name="Northen T."/>
            <person name="Cheng J.-F."/>
            <person name="Burkart M.D."/>
            <person name="Woyke T."/>
        </authorList>
    </citation>
    <scope>NUCLEOTIDE SEQUENCE</scope>
    <source>
        <strain evidence="1">Df01</strain>
    </source>
</reference>
<protein>
    <recommendedName>
        <fullName evidence="3">Clp R domain-containing protein</fullName>
    </recommendedName>
</protein>
<keyword evidence="2" id="KW-1185">Reference proteome</keyword>
<dbReference type="InterPro" id="IPR036628">
    <property type="entry name" value="Clp_N_dom_sf"/>
</dbReference>
<name>A0ABT7QK62_9GAMM</name>
<evidence type="ECO:0008006" key="3">
    <source>
        <dbReference type="Google" id="ProtNLM"/>
    </source>
</evidence>
<evidence type="ECO:0000313" key="2">
    <source>
        <dbReference type="Proteomes" id="UP001168167"/>
    </source>
</evidence>